<evidence type="ECO:0000313" key="21">
    <source>
        <dbReference type="Proteomes" id="UP000184073"/>
    </source>
</evidence>
<dbReference type="GO" id="GO:0046557">
    <property type="term" value="F:glucan endo-1,6-beta-glucosidase activity"/>
    <property type="evidence" value="ECO:0007669"/>
    <property type="project" value="UniProtKB-EC"/>
</dbReference>
<organism evidence="20 21">
    <name type="scientific">Aspergillus versicolor CBS 583.65</name>
    <dbReference type="NCBI Taxonomy" id="1036611"/>
    <lineage>
        <taxon>Eukaryota</taxon>
        <taxon>Fungi</taxon>
        <taxon>Dikarya</taxon>
        <taxon>Ascomycota</taxon>
        <taxon>Pezizomycotina</taxon>
        <taxon>Eurotiomycetes</taxon>
        <taxon>Eurotiomycetidae</taxon>
        <taxon>Eurotiales</taxon>
        <taxon>Aspergillaceae</taxon>
        <taxon>Aspergillus</taxon>
        <taxon>Aspergillus subgen. Nidulantes</taxon>
    </lineage>
</organism>
<keyword evidence="8 17" id="KW-0326">Glycosidase</keyword>
<feature type="signal peptide" evidence="18">
    <location>
        <begin position="1"/>
        <end position="16"/>
    </location>
</feature>
<dbReference type="PANTHER" id="PTHR31297:SF39">
    <property type="entry name" value="GLUCAN ENDO-1,6-BETA-GLUCOSIDASE B"/>
    <property type="match status" value="1"/>
</dbReference>
<name>A0A1L9PY86_ASPVE</name>
<dbReference type="Pfam" id="PF00150">
    <property type="entry name" value="Cellulase"/>
    <property type="match status" value="1"/>
</dbReference>
<keyword evidence="3" id="KW-0964">Secreted</keyword>
<evidence type="ECO:0000256" key="6">
    <source>
        <dbReference type="ARBA" id="ARBA00023180"/>
    </source>
</evidence>
<dbReference type="SUPFAM" id="SSF51445">
    <property type="entry name" value="(Trans)glycosidases"/>
    <property type="match status" value="1"/>
</dbReference>
<evidence type="ECO:0000256" key="3">
    <source>
        <dbReference type="ARBA" id="ARBA00022525"/>
    </source>
</evidence>
<dbReference type="FunFam" id="3.20.20.80:FF:000269">
    <property type="entry name" value="Probable glucan endo-1,6-beta-glucosidase B"/>
    <property type="match status" value="1"/>
</dbReference>
<protein>
    <recommendedName>
        <fullName evidence="13">glucan endo-1,6-beta-glucosidase</fullName>
        <ecNumber evidence="13">3.2.1.75</ecNumber>
    </recommendedName>
    <alternativeName>
        <fullName evidence="15">Beta-1,6-glucanase B</fullName>
    </alternativeName>
    <alternativeName>
        <fullName evidence="14">Endo-1,6-beta-D-glucanase B</fullName>
    </alternativeName>
    <alternativeName>
        <fullName evidence="16">Endo-1,6-beta-glucanase B</fullName>
    </alternativeName>
</protein>
<evidence type="ECO:0000256" key="1">
    <source>
        <dbReference type="ARBA" id="ARBA00004613"/>
    </source>
</evidence>
<evidence type="ECO:0000256" key="12">
    <source>
        <dbReference type="ARBA" id="ARBA00037628"/>
    </source>
</evidence>
<evidence type="ECO:0000256" key="16">
    <source>
        <dbReference type="ARBA" id="ARBA00043257"/>
    </source>
</evidence>
<evidence type="ECO:0000256" key="15">
    <source>
        <dbReference type="ARBA" id="ARBA00042025"/>
    </source>
</evidence>
<dbReference type="EMBL" id="KV878135">
    <property type="protein sequence ID" value="OJJ06478.1"/>
    <property type="molecule type" value="Genomic_DNA"/>
</dbReference>
<evidence type="ECO:0000256" key="5">
    <source>
        <dbReference type="ARBA" id="ARBA00022801"/>
    </source>
</evidence>
<evidence type="ECO:0000256" key="17">
    <source>
        <dbReference type="RuleBase" id="RU361153"/>
    </source>
</evidence>
<dbReference type="AlphaFoldDB" id="A0A1L9PY86"/>
<evidence type="ECO:0000256" key="13">
    <source>
        <dbReference type="ARBA" id="ARBA00038935"/>
    </source>
</evidence>
<gene>
    <name evidence="20" type="ORF">ASPVEDRAFT_200458</name>
</gene>
<dbReference type="GO" id="GO:0004338">
    <property type="term" value="F:glucan exo-1,3-beta-glucosidase activity"/>
    <property type="evidence" value="ECO:0007669"/>
    <property type="project" value="TreeGrafter"/>
</dbReference>
<dbReference type="GeneID" id="63724825"/>
<evidence type="ECO:0000256" key="7">
    <source>
        <dbReference type="ARBA" id="ARBA00023277"/>
    </source>
</evidence>
<sequence length="414" mass="47259">MKSILPLLASVPLAAAWFPSVDKDIFATTGDNIFNATTAAINKRYLPDAKKIRGVNLGAHFIFEPWIAEDKWKSMGCPTDEKHKSEFDCVSSLGQDQADKVFQEHWGSWVTKDDISQMREYGLNTIRIPVGYWLKEDLVDAESEHFPRGGLQYLSDVCDWAAEAGMYIIMDFHGLPGAQQAEQPFTGQYAPSVGFYEDAQYDRALEWIEWMTKNIHQDDKFRNVGMIELVNEPLQGSAQTDSMRKGYYPDAWKRIRDTESSLGVAQEGSLHIQMMDTKWGSGNPKEFLEDDTFAAYDDHRYLKWSEVPTDKDSYIDASCNDDRGGDEPLIVGEWSLSVNSDVEGNSDWDPWTNQDFYTKWFAAQVISYEKQQGWVFWTWKANLGDYRWSYKDTDAVDAGVIPKDLDSVYDSSPC</sequence>
<dbReference type="GO" id="GO:0071555">
    <property type="term" value="P:cell wall organization"/>
    <property type="evidence" value="ECO:0007669"/>
    <property type="project" value="UniProtKB-KW"/>
</dbReference>
<keyword evidence="9" id="KW-0961">Cell wall biogenesis/degradation</keyword>
<dbReference type="STRING" id="1036611.A0A1L9PY86"/>
<keyword evidence="7" id="KW-0119">Carbohydrate metabolism</keyword>
<feature type="chain" id="PRO_5011978947" description="glucan endo-1,6-beta-glucosidase" evidence="18">
    <location>
        <begin position="17"/>
        <end position="414"/>
    </location>
</feature>
<evidence type="ECO:0000256" key="2">
    <source>
        <dbReference type="ARBA" id="ARBA00005641"/>
    </source>
</evidence>
<evidence type="ECO:0000256" key="4">
    <source>
        <dbReference type="ARBA" id="ARBA00022729"/>
    </source>
</evidence>
<evidence type="ECO:0000256" key="14">
    <source>
        <dbReference type="ARBA" id="ARBA00041472"/>
    </source>
</evidence>
<evidence type="ECO:0000313" key="20">
    <source>
        <dbReference type="EMBL" id="OJJ06478.1"/>
    </source>
</evidence>
<comment type="similarity">
    <text evidence="2 17">Belongs to the glycosyl hydrolase 5 (cellulase A) family.</text>
</comment>
<reference evidence="21" key="1">
    <citation type="journal article" date="2017" name="Genome Biol.">
        <title>Comparative genomics reveals high biological diversity and specific adaptations in the industrially and medically important fungal genus Aspergillus.</title>
        <authorList>
            <person name="de Vries R.P."/>
            <person name="Riley R."/>
            <person name="Wiebenga A."/>
            <person name="Aguilar-Osorio G."/>
            <person name="Amillis S."/>
            <person name="Uchima C.A."/>
            <person name="Anderluh G."/>
            <person name="Asadollahi M."/>
            <person name="Askin M."/>
            <person name="Barry K."/>
            <person name="Battaglia E."/>
            <person name="Bayram O."/>
            <person name="Benocci T."/>
            <person name="Braus-Stromeyer S.A."/>
            <person name="Caldana C."/>
            <person name="Canovas D."/>
            <person name="Cerqueira G.C."/>
            <person name="Chen F."/>
            <person name="Chen W."/>
            <person name="Choi C."/>
            <person name="Clum A."/>
            <person name="Dos Santos R.A."/>
            <person name="Damasio A.R."/>
            <person name="Diallinas G."/>
            <person name="Emri T."/>
            <person name="Fekete E."/>
            <person name="Flipphi M."/>
            <person name="Freyberg S."/>
            <person name="Gallo A."/>
            <person name="Gournas C."/>
            <person name="Habgood R."/>
            <person name="Hainaut M."/>
            <person name="Harispe M.L."/>
            <person name="Henrissat B."/>
            <person name="Hilden K.S."/>
            <person name="Hope R."/>
            <person name="Hossain A."/>
            <person name="Karabika E."/>
            <person name="Karaffa L."/>
            <person name="Karanyi Z."/>
            <person name="Krasevec N."/>
            <person name="Kuo A."/>
            <person name="Kusch H."/>
            <person name="LaButti K."/>
            <person name="Lagendijk E.L."/>
            <person name="Lapidus A."/>
            <person name="Levasseur A."/>
            <person name="Lindquist E."/>
            <person name="Lipzen A."/>
            <person name="Logrieco A.F."/>
            <person name="MacCabe A."/>
            <person name="Maekelae M.R."/>
            <person name="Malavazi I."/>
            <person name="Melin P."/>
            <person name="Meyer V."/>
            <person name="Mielnichuk N."/>
            <person name="Miskei M."/>
            <person name="Molnar A.P."/>
            <person name="Mule G."/>
            <person name="Ngan C.Y."/>
            <person name="Orejas M."/>
            <person name="Orosz E."/>
            <person name="Ouedraogo J.P."/>
            <person name="Overkamp K.M."/>
            <person name="Park H.-S."/>
            <person name="Perrone G."/>
            <person name="Piumi F."/>
            <person name="Punt P.J."/>
            <person name="Ram A.F."/>
            <person name="Ramon A."/>
            <person name="Rauscher S."/>
            <person name="Record E."/>
            <person name="Riano-Pachon D.M."/>
            <person name="Robert V."/>
            <person name="Roehrig J."/>
            <person name="Ruller R."/>
            <person name="Salamov A."/>
            <person name="Salih N.S."/>
            <person name="Samson R.A."/>
            <person name="Sandor E."/>
            <person name="Sanguinetti M."/>
            <person name="Schuetze T."/>
            <person name="Sepcic K."/>
            <person name="Shelest E."/>
            <person name="Sherlock G."/>
            <person name="Sophianopoulou V."/>
            <person name="Squina F.M."/>
            <person name="Sun H."/>
            <person name="Susca A."/>
            <person name="Todd R.B."/>
            <person name="Tsang A."/>
            <person name="Unkles S.E."/>
            <person name="van de Wiele N."/>
            <person name="van Rossen-Uffink D."/>
            <person name="Oliveira J.V."/>
            <person name="Vesth T.C."/>
            <person name="Visser J."/>
            <person name="Yu J.-H."/>
            <person name="Zhou M."/>
            <person name="Andersen M.R."/>
            <person name="Archer D.B."/>
            <person name="Baker S.E."/>
            <person name="Benoit I."/>
            <person name="Brakhage A.A."/>
            <person name="Braus G.H."/>
            <person name="Fischer R."/>
            <person name="Frisvad J.C."/>
            <person name="Goldman G.H."/>
            <person name="Houbraken J."/>
            <person name="Oakley B."/>
            <person name="Pocsi I."/>
            <person name="Scazzocchio C."/>
            <person name="Seiboth B."/>
            <person name="vanKuyk P.A."/>
            <person name="Wortman J."/>
            <person name="Dyer P.S."/>
            <person name="Grigoriev I.V."/>
        </authorList>
    </citation>
    <scope>NUCLEOTIDE SEQUENCE [LARGE SCALE GENOMIC DNA]</scope>
    <source>
        <strain evidence="21">CBS 583.65</strain>
    </source>
</reference>
<dbReference type="InterPro" id="IPR001547">
    <property type="entry name" value="Glyco_hydro_5"/>
</dbReference>
<dbReference type="InterPro" id="IPR050386">
    <property type="entry name" value="Glycosyl_hydrolase_5"/>
</dbReference>
<keyword evidence="6" id="KW-0325">Glycoprotein</keyword>
<accession>A0A1L9PY86</accession>
<keyword evidence="4 18" id="KW-0732">Signal</keyword>
<evidence type="ECO:0000256" key="8">
    <source>
        <dbReference type="ARBA" id="ARBA00023295"/>
    </source>
</evidence>
<evidence type="ECO:0000256" key="18">
    <source>
        <dbReference type="SAM" id="SignalP"/>
    </source>
</evidence>
<evidence type="ECO:0000256" key="10">
    <source>
        <dbReference type="ARBA" id="ARBA00023326"/>
    </source>
</evidence>
<evidence type="ECO:0000256" key="9">
    <source>
        <dbReference type="ARBA" id="ARBA00023316"/>
    </source>
</evidence>
<dbReference type="VEuPathDB" id="FungiDB:ASPVEDRAFT_200458"/>
<evidence type="ECO:0000259" key="19">
    <source>
        <dbReference type="Pfam" id="PF00150"/>
    </source>
</evidence>
<dbReference type="InterPro" id="IPR017853">
    <property type="entry name" value="GH"/>
</dbReference>
<comment type="subcellular location">
    <subcellularLocation>
        <location evidence="1">Secreted</location>
    </subcellularLocation>
</comment>
<dbReference type="EC" id="3.2.1.75" evidence="13"/>
<dbReference type="OrthoDB" id="1887033at2759"/>
<keyword evidence="21" id="KW-1185">Reference proteome</keyword>
<feature type="domain" description="Glycoside hydrolase family 5" evidence="19">
    <location>
        <begin position="102"/>
        <end position="382"/>
    </location>
</feature>
<dbReference type="GO" id="GO:0005576">
    <property type="term" value="C:extracellular region"/>
    <property type="evidence" value="ECO:0007669"/>
    <property type="project" value="UniProtKB-SubCell"/>
</dbReference>
<keyword evidence="10" id="KW-0624">Polysaccharide degradation</keyword>
<proteinExistence type="inferred from homology"/>
<comment type="function">
    <text evidence="12">Beta-glucanases participate in the metabolism of beta-glucan, the main structural component of the cell wall. Acts on lutean, pustulan and 1,6-oligo-beta-D-glucosides.</text>
</comment>
<keyword evidence="5 17" id="KW-0378">Hydrolase</keyword>
<dbReference type="RefSeq" id="XP_040672240.1">
    <property type="nucleotide sequence ID" value="XM_040809314.1"/>
</dbReference>
<dbReference type="Gene3D" id="3.20.20.80">
    <property type="entry name" value="Glycosidases"/>
    <property type="match status" value="1"/>
</dbReference>
<dbReference type="PANTHER" id="PTHR31297">
    <property type="entry name" value="GLUCAN ENDO-1,6-BETA-GLUCOSIDASE B"/>
    <property type="match status" value="1"/>
</dbReference>
<dbReference type="GO" id="GO:0009986">
    <property type="term" value="C:cell surface"/>
    <property type="evidence" value="ECO:0007669"/>
    <property type="project" value="TreeGrafter"/>
</dbReference>
<evidence type="ECO:0000256" key="11">
    <source>
        <dbReference type="ARBA" id="ARBA00036633"/>
    </source>
</evidence>
<comment type="catalytic activity">
    <reaction evidence="11">
        <text>Random hydrolysis of (1-&gt;6)-linkages in (1-&gt;6)-beta-D-glucans.</text>
        <dbReference type="EC" id="3.2.1.75"/>
    </reaction>
</comment>
<dbReference type="GO" id="GO:0009251">
    <property type="term" value="P:glucan catabolic process"/>
    <property type="evidence" value="ECO:0007669"/>
    <property type="project" value="TreeGrafter"/>
</dbReference>
<dbReference type="Proteomes" id="UP000184073">
    <property type="component" value="Unassembled WGS sequence"/>
</dbReference>